<protein>
    <submittedName>
        <fullName evidence="1">Uncharacterized protein</fullName>
    </submittedName>
</protein>
<gene>
    <name evidence="1" type="ORF">DFH07DRAFT_958090</name>
</gene>
<reference evidence="1" key="1">
    <citation type="submission" date="2023-03" db="EMBL/GenBank/DDBJ databases">
        <title>Massive genome expansion in bonnet fungi (Mycena s.s.) driven by repeated elements and novel gene families across ecological guilds.</title>
        <authorList>
            <consortium name="Lawrence Berkeley National Laboratory"/>
            <person name="Harder C.B."/>
            <person name="Miyauchi S."/>
            <person name="Viragh M."/>
            <person name="Kuo A."/>
            <person name="Thoen E."/>
            <person name="Andreopoulos B."/>
            <person name="Lu D."/>
            <person name="Skrede I."/>
            <person name="Drula E."/>
            <person name="Henrissat B."/>
            <person name="Morin E."/>
            <person name="Kohler A."/>
            <person name="Barry K."/>
            <person name="LaButti K."/>
            <person name="Morin E."/>
            <person name="Salamov A."/>
            <person name="Lipzen A."/>
            <person name="Mereny Z."/>
            <person name="Hegedus B."/>
            <person name="Baldrian P."/>
            <person name="Stursova M."/>
            <person name="Weitz H."/>
            <person name="Taylor A."/>
            <person name="Grigoriev I.V."/>
            <person name="Nagy L.G."/>
            <person name="Martin F."/>
            <person name="Kauserud H."/>
        </authorList>
    </citation>
    <scope>NUCLEOTIDE SEQUENCE</scope>
    <source>
        <strain evidence="1">CBHHK188m</strain>
    </source>
</reference>
<comment type="caution">
    <text evidence="1">The sequence shown here is derived from an EMBL/GenBank/DDBJ whole genome shotgun (WGS) entry which is preliminary data.</text>
</comment>
<dbReference type="AlphaFoldDB" id="A0AAD7J7U8"/>
<organism evidence="1 2">
    <name type="scientific">Mycena maculata</name>
    <dbReference type="NCBI Taxonomy" id="230809"/>
    <lineage>
        <taxon>Eukaryota</taxon>
        <taxon>Fungi</taxon>
        <taxon>Dikarya</taxon>
        <taxon>Basidiomycota</taxon>
        <taxon>Agaricomycotina</taxon>
        <taxon>Agaricomycetes</taxon>
        <taxon>Agaricomycetidae</taxon>
        <taxon>Agaricales</taxon>
        <taxon>Marasmiineae</taxon>
        <taxon>Mycenaceae</taxon>
        <taxon>Mycena</taxon>
    </lineage>
</organism>
<name>A0AAD7J7U8_9AGAR</name>
<proteinExistence type="predicted"/>
<sequence>MPTVEENIKAFMEGEPESTGLPLIVHPVLMMDEIVVEQRPQWDNKMNKILGACRECSWKVALDFNTAEDLEVLCNVVEDGDIHLPNGATVAAFGILSKDPQVYSPRPCCISGTDKHKTGPQQATFIQQILTAAKNKKTRRNNTYHMASIASDGDAKRGSALIKLTMNRDLAPSSSIYPVLSNLELMNL</sequence>
<evidence type="ECO:0000313" key="2">
    <source>
        <dbReference type="Proteomes" id="UP001215280"/>
    </source>
</evidence>
<dbReference type="Proteomes" id="UP001215280">
    <property type="component" value="Unassembled WGS sequence"/>
</dbReference>
<evidence type="ECO:0000313" key="1">
    <source>
        <dbReference type="EMBL" id="KAJ7758949.1"/>
    </source>
</evidence>
<keyword evidence="2" id="KW-1185">Reference proteome</keyword>
<accession>A0AAD7J7U8</accession>
<dbReference type="EMBL" id="JARJLG010000053">
    <property type="protein sequence ID" value="KAJ7758949.1"/>
    <property type="molecule type" value="Genomic_DNA"/>
</dbReference>